<dbReference type="Gene3D" id="3.40.1440.60">
    <property type="entry name" value="PriA, 3(prime) DNA-binding domain"/>
    <property type="match status" value="1"/>
</dbReference>
<evidence type="ECO:0000259" key="1">
    <source>
        <dbReference type="Pfam" id="PF17764"/>
    </source>
</evidence>
<dbReference type="AlphaFoldDB" id="A0A381NH10"/>
<dbReference type="Pfam" id="PF17764">
    <property type="entry name" value="PriA_3primeBD"/>
    <property type="match status" value="1"/>
</dbReference>
<dbReference type="EMBL" id="UINC01000355">
    <property type="protein sequence ID" value="SUZ53866.1"/>
    <property type="molecule type" value="Genomic_DNA"/>
</dbReference>
<organism evidence="2">
    <name type="scientific">marine metagenome</name>
    <dbReference type="NCBI Taxonomy" id="408172"/>
    <lineage>
        <taxon>unclassified sequences</taxon>
        <taxon>metagenomes</taxon>
        <taxon>ecological metagenomes</taxon>
    </lineage>
</organism>
<name>A0A381NH10_9ZZZZ</name>
<dbReference type="GO" id="GO:0003677">
    <property type="term" value="F:DNA binding"/>
    <property type="evidence" value="ECO:0007669"/>
    <property type="project" value="InterPro"/>
</dbReference>
<feature type="domain" description="Primosomal protein N' 3' DNA-binding" evidence="1">
    <location>
        <begin position="8"/>
        <end position="68"/>
    </location>
</feature>
<sequence>MKNHFFVNVLINLPLDKYYTYKVNNKHKRKIQIGSIVSIPFGNNNEIIKGVVISIIKDFKSNYIIKKIL</sequence>
<reference evidence="2" key="1">
    <citation type="submission" date="2018-05" db="EMBL/GenBank/DDBJ databases">
        <authorList>
            <person name="Lanie J.A."/>
            <person name="Ng W.-L."/>
            <person name="Kazmierczak K.M."/>
            <person name="Andrzejewski T.M."/>
            <person name="Davidsen T.M."/>
            <person name="Wayne K.J."/>
            <person name="Tettelin H."/>
            <person name="Glass J.I."/>
            <person name="Rusch D."/>
            <person name="Podicherti R."/>
            <person name="Tsui H.-C.T."/>
            <person name="Winkler M.E."/>
        </authorList>
    </citation>
    <scope>NUCLEOTIDE SEQUENCE</scope>
</reference>
<evidence type="ECO:0000313" key="2">
    <source>
        <dbReference type="EMBL" id="SUZ53866.1"/>
    </source>
</evidence>
<dbReference type="InterPro" id="IPR042115">
    <property type="entry name" value="PriA_3primeBD_sf"/>
</dbReference>
<feature type="non-terminal residue" evidence="2">
    <location>
        <position position="69"/>
    </location>
</feature>
<protein>
    <recommendedName>
        <fullName evidence="1">Primosomal protein N' 3' DNA-binding domain-containing protein</fullName>
    </recommendedName>
</protein>
<accession>A0A381NH10</accession>
<dbReference type="InterPro" id="IPR041222">
    <property type="entry name" value="PriA_3primeBD"/>
</dbReference>
<gene>
    <name evidence="2" type="ORF">METZ01_LOCUS6720</name>
</gene>
<proteinExistence type="predicted"/>